<dbReference type="InterPro" id="IPR029178">
    <property type="entry name" value="Ecm11_C"/>
</dbReference>
<feature type="domain" description="Extracellular mutant protein 11 C-terminal" evidence="2">
    <location>
        <begin position="363"/>
        <end position="494"/>
    </location>
</feature>
<dbReference type="OrthoDB" id="5346740at2759"/>
<dbReference type="GO" id="GO:0017025">
    <property type="term" value="F:TBP-class protein binding"/>
    <property type="evidence" value="ECO:0007669"/>
    <property type="project" value="TreeGrafter"/>
</dbReference>
<organism evidence="3 4">
    <name type="scientific">Teratosphaeria nubilosa</name>
    <dbReference type="NCBI Taxonomy" id="161662"/>
    <lineage>
        <taxon>Eukaryota</taxon>
        <taxon>Fungi</taxon>
        <taxon>Dikarya</taxon>
        <taxon>Ascomycota</taxon>
        <taxon>Pezizomycotina</taxon>
        <taxon>Dothideomycetes</taxon>
        <taxon>Dothideomycetidae</taxon>
        <taxon>Mycosphaerellales</taxon>
        <taxon>Teratosphaeriaceae</taxon>
        <taxon>Teratosphaeria</taxon>
    </lineage>
</organism>
<dbReference type="Pfam" id="PF15463">
    <property type="entry name" value="ECM11"/>
    <property type="match status" value="1"/>
</dbReference>
<feature type="compositionally biased region" description="Basic and acidic residues" evidence="1">
    <location>
        <begin position="90"/>
        <end position="104"/>
    </location>
</feature>
<protein>
    <recommendedName>
        <fullName evidence="2">Extracellular mutant protein 11 C-terminal domain-containing protein</fullName>
    </recommendedName>
</protein>
<feature type="compositionally biased region" description="Polar residues" evidence="1">
    <location>
        <begin position="143"/>
        <end position="154"/>
    </location>
</feature>
<feature type="compositionally biased region" description="Basic residues" evidence="1">
    <location>
        <begin position="163"/>
        <end position="173"/>
    </location>
</feature>
<accession>A0A6G1LQ92</accession>
<evidence type="ECO:0000313" key="3">
    <source>
        <dbReference type="EMBL" id="KAF2774324.1"/>
    </source>
</evidence>
<dbReference type="AlphaFoldDB" id="A0A6G1LQ92"/>
<dbReference type="GO" id="GO:0042790">
    <property type="term" value="P:nucleolar large rRNA transcription by RNA polymerase I"/>
    <property type="evidence" value="ECO:0007669"/>
    <property type="project" value="TreeGrafter"/>
</dbReference>
<feature type="compositionally biased region" description="Basic and acidic residues" evidence="1">
    <location>
        <begin position="329"/>
        <end position="351"/>
    </location>
</feature>
<feature type="compositionally biased region" description="Polar residues" evidence="1">
    <location>
        <begin position="311"/>
        <end position="321"/>
    </location>
</feature>
<name>A0A6G1LQ92_9PEZI</name>
<proteinExistence type="predicted"/>
<reference evidence="3" key="1">
    <citation type="journal article" date="2020" name="Stud. Mycol.">
        <title>101 Dothideomycetes genomes: a test case for predicting lifestyles and emergence of pathogens.</title>
        <authorList>
            <person name="Haridas S."/>
            <person name="Albert R."/>
            <person name="Binder M."/>
            <person name="Bloem J."/>
            <person name="Labutti K."/>
            <person name="Salamov A."/>
            <person name="Andreopoulos B."/>
            <person name="Baker S."/>
            <person name="Barry K."/>
            <person name="Bills G."/>
            <person name="Bluhm B."/>
            <person name="Cannon C."/>
            <person name="Castanera R."/>
            <person name="Culley D."/>
            <person name="Daum C."/>
            <person name="Ezra D."/>
            <person name="Gonzalez J."/>
            <person name="Henrissat B."/>
            <person name="Kuo A."/>
            <person name="Liang C."/>
            <person name="Lipzen A."/>
            <person name="Lutzoni F."/>
            <person name="Magnuson J."/>
            <person name="Mondo S."/>
            <person name="Nolan M."/>
            <person name="Ohm R."/>
            <person name="Pangilinan J."/>
            <person name="Park H.-J."/>
            <person name="Ramirez L."/>
            <person name="Alfaro M."/>
            <person name="Sun H."/>
            <person name="Tritt A."/>
            <person name="Yoshinaga Y."/>
            <person name="Zwiers L.-H."/>
            <person name="Turgeon B."/>
            <person name="Goodwin S."/>
            <person name="Spatafora J."/>
            <person name="Crous P."/>
            <person name="Grigoriev I."/>
        </authorList>
    </citation>
    <scope>NUCLEOTIDE SEQUENCE</scope>
    <source>
        <strain evidence="3">CBS 116005</strain>
    </source>
</reference>
<dbReference type="PANTHER" id="PTHR28244:SF3">
    <property type="entry name" value="EXTRACELLULAR MUTANT PROTEIN 11 C-TERMINAL DOMAIN-CONTAINING PROTEIN"/>
    <property type="match status" value="1"/>
</dbReference>
<dbReference type="GO" id="GO:0001164">
    <property type="term" value="F:RNA polymerase I core promoter sequence-specific DNA binding"/>
    <property type="evidence" value="ECO:0007669"/>
    <property type="project" value="TreeGrafter"/>
</dbReference>
<evidence type="ECO:0000313" key="4">
    <source>
        <dbReference type="Proteomes" id="UP000799436"/>
    </source>
</evidence>
<gene>
    <name evidence="3" type="ORF">EJ03DRAFT_370416</name>
</gene>
<dbReference type="EMBL" id="ML995808">
    <property type="protein sequence ID" value="KAF2774324.1"/>
    <property type="molecule type" value="Genomic_DNA"/>
</dbReference>
<feature type="compositionally biased region" description="Low complexity" evidence="1">
    <location>
        <begin position="46"/>
        <end position="58"/>
    </location>
</feature>
<feature type="compositionally biased region" description="Low complexity" evidence="1">
    <location>
        <begin position="186"/>
        <end position="196"/>
    </location>
</feature>
<keyword evidence="4" id="KW-1185">Reference proteome</keyword>
<evidence type="ECO:0000259" key="2">
    <source>
        <dbReference type="Pfam" id="PF15463"/>
    </source>
</evidence>
<dbReference type="Proteomes" id="UP000799436">
    <property type="component" value="Unassembled WGS sequence"/>
</dbReference>
<feature type="region of interest" description="Disordered" evidence="1">
    <location>
        <begin position="228"/>
        <end position="359"/>
    </location>
</feature>
<dbReference type="PANTHER" id="PTHR28244">
    <property type="entry name" value="RNA POLYMERASE I-SPECIFIC TRANSCRIPTION INITIATION FACTOR RRN11"/>
    <property type="match status" value="1"/>
</dbReference>
<dbReference type="InterPro" id="IPR053029">
    <property type="entry name" value="RNA_pol_I-specific_init_factor"/>
</dbReference>
<feature type="compositionally biased region" description="Acidic residues" evidence="1">
    <location>
        <begin position="122"/>
        <end position="133"/>
    </location>
</feature>
<evidence type="ECO:0000256" key="1">
    <source>
        <dbReference type="SAM" id="MobiDB-lite"/>
    </source>
</evidence>
<feature type="region of interest" description="Disordered" evidence="1">
    <location>
        <begin position="1"/>
        <end position="202"/>
    </location>
</feature>
<feature type="compositionally biased region" description="Polar residues" evidence="1">
    <location>
        <begin position="67"/>
        <end position="80"/>
    </location>
</feature>
<sequence>MPPDGRLTQYVHKKNAADGTRPNAPSGQRHEGFNDLFMNNPSRPNSAAAVQQSQQSGQRHPRHNKQTRSAAQSRDPSQNRGAMYETDASDADKTSTAHSERRVSEQQQQQQHDVAQKHQEIPDEDDSADGSGDEFDRSEEQSADPSSRPSTNEITGHPDMHRQRVRVAFHKTQMKGDSYPSTTSGAPSHAPSAIAPPIVPTVQGGPIQNPAVAAFDLVDGISTEFRFGKPAPVQGKPALVQNAPSRPAKRPNGQAVQSAPAARQVESAANAGHQVPPNHAHGRSNGRASAQPKALVDRQRPVSPQVPLVQQDANHLRQTYKPQDDIQQEDARARSEAEYQRRDVNGFKTDQEDQAMGEEPDLDYDYDKLVFMKYENLRTADFDVDPRAQPFHVPDDLPAGTLHDKLASMHRFDPQTQAAFFATLHISEWEEAGDWFIEQFGQTLAKYKNARQEKRKAAKQFEDEIARRHEAVSKMRKVAEDALMDMRQSGNQVLLGTPKKGKKQR</sequence>
<dbReference type="GO" id="GO:0070860">
    <property type="term" value="C:RNA polymerase I core factor complex"/>
    <property type="evidence" value="ECO:0007669"/>
    <property type="project" value="TreeGrafter"/>
</dbReference>